<feature type="chain" id="PRO_5017557432" evidence="1">
    <location>
        <begin position="18"/>
        <end position="110"/>
    </location>
</feature>
<evidence type="ECO:0000256" key="1">
    <source>
        <dbReference type="SAM" id="SignalP"/>
    </source>
</evidence>
<accession>A0A347TMA2</accession>
<dbReference type="Proteomes" id="UP000224740">
    <property type="component" value="Unassembled WGS sequence"/>
</dbReference>
<evidence type="ECO:0000313" key="2">
    <source>
        <dbReference type="EMBL" id="AXX87730.1"/>
    </source>
</evidence>
<evidence type="ECO:0000313" key="4">
    <source>
        <dbReference type="Proteomes" id="UP000224740"/>
    </source>
</evidence>
<sequence length="110" mass="13295">MIKKIVLLFLLPIFVYAINEADVDKGQTYYKFILYEKLNIKGEEFTKLYTQKQWRELFSNNSKKFKEKFSKNRQMKEFMKTAKFEKIVPYLKAFTIYYAKDSNVVAQCEE</sequence>
<protein>
    <submittedName>
        <fullName evidence="2">Uncharacterized protein</fullName>
    </submittedName>
</protein>
<gene>
    <name evidence="2" type="ORF">AMRN_2009</name>
    <name evidence="3" type="ORF">CPH92_08755</name>
</gene>
<name>A0A347TMA2_9BACT</name>
<feature type="signal peptide" evidence="1">
    <location>
        <begin position="1"/>
        <end position="17"/>
    </location>
</feature>
<dbReference type="Proteomes" id="UP000264693">
    <property type="component" value="Chromosome"/>
</dbReference>
<keyword evidence="4" id="KW-1185">Reference proteome</keyword>
<reference evidence="4" key="1">
    <citation type="submission" date="2017-09" db="EMBL/GenBank/DDBJ databases">
        <title>Arcobacter canalis sp. nov., a new species isolated from a water canal contaminated with urban sewage.</title>
        <authorList>
            <person name="Perez-Cataluna A."/>
            <person name="Salas-Masso N."/>
            <person name="Figueras M.J."/>
        </authorList>
    </citation>
    <scope>NUCLEOTIDE SEQUENCE [LARGE SCALE GENOMIC DNA]</scope>
    <source>
        <strain evidence="4">CECT 7727</strain>
    </source>
</reference>
<proteinExistence type="predicted"/>
<dbReference type="EMBL" id="NXAO01000040">
    <property type="protein sequence ID" value="PHO15048.1"/>
    <property type="molecule type" value="Genomic_DNA"/>
</dbReference>
<reference evidence="3" key="2">
    <citation type="submission" date="2017-09" db="EMBL/GenBank/DDBJ databases">
        <authorList>
            <person name="Perez-Cataluna A."/>
            <person name="Figueras M.J."/>
            <person name="Salas-Masso N."/>
        </authorList>
    </citation>
    <scope>NUCLEOTIDE SEQUENCE</scope>
    <source>
        <strain evidence="3">CECT 7727</strain>
    </source>
</reference>
<dbReference type="RefSeq" id="WP_099311353.1">
    <property type="nucleotide sequence ID" value="NZ_CP032101.1"/>
</dbReference>
<dbReference type="KEGG" id="amar:AMRN_2009"/>
<keyword evidence="1" id="KW-0732">Signal</keyword>
<evidence type="ECO:0000313" key="5">
    <source>
        <dbReference type="Proteomes" id="UP000264693"/>
    </source>
</evidence>
<evidence type="ECO:0000313" key="3">
    <source>
        <dbReference type="EMBL" id="PHO15048.1"/>
    </source>
</evidence>
<organism evidence="2 5">
    <name type="scientific">Malaciobacter marinus</name>
    <dbReference type="NCBI Taxonomy" id="505249"/>
    <lineage>
        <taxon>Bacteria</taxon>
        <taxon>Pseudomonadati</taxon>
        <taxon>Campylobacterota</taxon>
        <taxon>Epsilonproteobacteria</taxon>
        <taxon>Campylobacterales</taxon>
        <taxon>Arcobacteraceae</taxon>
        <taxon>Malaciobacter</taxon>
    </lineage>
</organism>
<dbReference type="EMBL" id="CP032101">
    <property type="protein sequence ID" value="AXX87730.1"/>
    <property type="molecule type" value="Genomic_DNA"/>
</dbReference>
<reference evidence="2 5" key="3">
    <citation type="submission" date="2018-08" db="EMBL/GenBank/DDBJ databases">
        <title>Complete genome of the Arcobacter marinus type strain JCM 15502.</title>
        <authorList>
            <person name="Miller W.G."/>
            <person name="Yee E."/>
            <person name="Huynh S."/>
            <person name="Parker C.T."/>
        </authorList>
    </citation>
    <scope>NUCLEOTIDE SEQUENCE [LARGE SCALE GENOMIC DNA]</scope>
    <source>
        <strain evidence="2 5">JCM 15502</strain>
    </source>
</reference>
<dbReference type="AlphaFoldDB" id="A0A347TMA2"/>